<dbReference type="EMBL" id="CAEKDK010000001">
    <property type="protein sequence ID" value="CAB4264757.1"/>
    <property type="molecule type" value="Genomic_DNA"/>
</dbReference>
<sequence length="183" mass="20540">MGLVDLGSAYVGFGRRGDQIERRRRHGRMERGAWPGGSGQCVCRIWAAWGSNRETAAAWENGREGHGLVDLGSAYVGFGRRGDQIERRRRHGRMGERGMAWWIWAMRMSDLGGVGRSNKETAAAWENGREGHGLVDLGSAYVGFGRRGDQIERRRRHGRMGERGMAWWIWAVRMSDLGGVGIK</sequence>
<protein>
    <submittedName>
        <fullName evidence="1">Uncharacterized protein</fullName>
    </submittedName>
</protein>
<proteinExistence type="predicted"/>
<accession>A0A6J5TNI6</accession>
<dbReference type="Proteomes" id="UP000507222">
    <property type="component" value="Unassembled WGS sequence"/>
</dbReference>
<name>A0A6J5TNI6_PRUAR</name>
<reference evidence="1 2" key="1">
    <citation type="submission" date="2020-05" db="EMBL/GenBank/DDBJ databases">
        <authorList>
            <person name="Campoy J."/>
            <person name="Schneeberger K."/>
            <person name="Spophaly S."/>
        </authorList>
    </citation>
    <scope>NUCLEOTIDE SEQUENCE [LARGE SCALE GENOMIC DNA]</scope>
    <source>
        <strain evidence="1">PruArmRojPasFocal</strain>
    </source>
</reference>
<gene>
    <name evidence="1" type="ORF">CURHAP_LOCUS6684</name>
</gene>
<evidence type="ECO:0000313" key="1">
    <source>
        <dbReference type="EMBL" id="CAB4264757.1"/>
    </source>
</evidence>
<organism evidence="1 2">
    <name type="scientific">Prunus armeniaca</name>
    <name type="common">Apricot</name>
    <name type="synonym">Armeniaca vulgaris</name>
    <dbReference type="NCBI Taxonomy" id="36596"/>
    <lineage>
        <taxon>Eukaryota</taxon>
        <taxon>Viridiplantae</taxon>
        <taxon>Streptophyta</taxon>
        <taxon>Embryophyta</taxon>
        <taxon>Tracheophyta</taxon>
        <taxon>Spermatophyta</taxon>
        <taxon>Magnoliopsida</taxon>
        <taxon>eudicotyledons</taxon>
        <taxon>Gunneridae</taxon>
        <taxon>Pentapetalae</taxon>
        <taxon>rosids</taxon>
        <taxon>fabids</taxon>
        <taxon>Rosales</taxon>
        <taxon>Rosaceae</taxon>
        <taxon>Amygdaloideae</taxon>
        <taxon>Amygdaleae</taxon>
        <taxon>Prunus</taxon>
    </lineage>
</organism>
<dbReference type="AlphaFoldDB" id="A0A6J5TNI6"/>
<evidence type="ECO:0000313" key="2">
    <source>
        <dbReference type="Proteomes" id="UP000507222"/>
    </source>
</evidence>